<evidence type="ECO:0000313" key="2">
    <source>
        <dbReference type="EMBL" id="NCI49233.1"/>
    </source>
</evidence>
<dbReference type="EMBL" id="JAACJS010000004">
    <property type="protein sequence ID" value="NCI49233.1"/>
    <property type="molecule type" value="Genomic_DNA"/>
</dbReference>
<protein>
    <submittedName>
        <fullName evidence="2">Uncharacterized protein</fullName>
    </submittedName>
</protein>
<evidence type="ECO:0000313" key="3">
    <source>
        <dbReference type="Proteomes" id="UP000753802"/>
    </source>
</evidence>
<name>A0ABW9ZQ68_9BACT</name>
<evidence type="ECO:0000256" key="1">
    <source>
        <dbReference type="SAM" id="MobiDB-lite"/>
    </source>
</evidence>
<dbReference type="RefSeq" id="WP_161817564.1">
    <property type="nucleotide sequence ID" value="NZ_JAACJS010000004.1"/>
</dbReference>
<gene>
    <name evidence="2" type="ORF">GWC95_04810</name>
</gene>
<feature type="compositionally biased region" description="Basic and acidic residues" evidence="1">
    <location>
        <begin position="1"/>
        <end position="11"/>
    </location>
</feature>
<dbReference type="Proteomes" id="UP000753802">
    <property type="component" value="Unassembled WGS sequence"/>
</dbReference>
<keyword evidence="3" id="KW-1185">Reference proteome</keyword>
<feature type="compositionally biased region" description="Basic and acidic residues" evidence="1">
    <location>
        <begin position="23"/>
        <end position="77"/>
    </location>
</feature>
<feature type="region of interest" description="Disordered" evidence="1">
    <location>
        <begin position="1"/>
        <end position="77"/>
    </location>
</feature>
<proteinExistence type="predicted"/>
<comment type="caution">
    <text evidence="2">The sequence shown here is derived from an EMBL/GenBank/DDBJ whole genome shotgun (WGS) entry which is preliminary data.</text>
</comment>
<sequence>MTNNNEEKKDGVNQTPGTGKANPEQHEHAEHHQELEHHPHPEHHDGNTDPNVLEKHPEAEHHEHDEHHKEKEHHPRK</sequence>
<reference evidence="2 3" key="1">
    <citation type="submission" date="2020-01" db="EMBL/GenBank/DDBJ databases">
        <title>Genome analysis.</title>
        <authorList>
            <person name="Wu S."/>
            <person name="Wang G."/>
        </authorList>
    </citation>
    <scope>NUCLEOTIDE SEQUENCE [LARGE SCALE GENOMIC DNA]</scope>
    <source>
        <strain evidence="2 3">SYL130</strain>
    </source>
</reference>
<accession>A0ABW9ZQ68</accession>
<organism evidence="2 3">
    <name type="scientific">Sediminibacterium roseum</name>
    <dbReference type="NCBI Taxonomy" id="1978412"/>
    <lineage>
        <taxon>Bacteria</taxon>
        <taxon>Pseudomonadati</taxon>
        <taxon>Bacteroidota</taxon>
        <taxon>Chitinophagia</taxon>
        <taxon>Chitinophagales</taxon>
        <taxon>Chitinophagaceae</taxon>
        <taxon>Sediminibacterium</taxon>
    </lineage>
</organism>